<comment type="pathway">
    <text evidence="3 10">Amino-acid biosynthesis; L-tryptophan biosynthesis; L-tryptophan from chorismate: step 5/5.</text>
</comment>
<keyword evidence="13" id="KW-0150">Chloroplast</keyword>
<sequence length="243" mass="26996">MLIAYLTAGAPDINTTKEAVMKLAKKGADVIEIGVPYSDALADGAILQKASKQALMNGFHLDHLWNLLSEVNEIEVPLVILAYYNQIWHYGVEKWVKKLVAHNVKGLIVPDLPYEESKTLRQICDRYGLNIIWLISPTTNKTRAQELARACKDWIYVISRTGVTGLETEFDKQIPKLIGELKKVTNAPIALGFGISKSEQVKLVKSWGADGVIIGSACMQILLEKGVDQLSEWISVMKKSFCP</sequence>
<evidence type="ECO:0000256" key="4">
    <source>
        <dbReference type="ARBA" id="ARBA00011270"/>
    </source>
</evidence>
<comment type="subcellular location">
    <subcellularLocation>
        <location evidence="2 10">Plastid</location>
        <location evidence="2 10">Chloroplast</location>
    </subcellularLocation>
</comment>
<evidence type="ECO:0000313" key="12">
    <source>
        <dbReference type="EMBL" id="QFV16921.1"/>
    </source>
</evidence>
<dbReference type="SUPFAM" id="SSF51366">
    <property type="entry name" value="Ribulose-phoshate binding barrel"/>
    <property type="match status" value="1"/>
</dbReference>
<reference evidence="12" key="1">
    <citation type="submission" date="2018-11" db="EMBL/GenBank/DDBJ databases">
        <title>Complete Plastid Genome of Cyanidioschyzon merolae Isolate 5508.</title>
        <authorList>
            <person name="Bi G."/>
        </authorList>
    </citation>
    <scope>NUCLEOTIDE SEQUENCE</scope>
    <source>
        <strain evidence="12">5508</strain>
    </source>
</reference>
<evidence type="ECO:0000256" key="10">
    <source>
        <dbReference type="HAMAP-Rule" id="MF_00131"/>
    </source>
</evidence>
<name>A0A5P9RUP2_CYAME</name>
<evidence type="ECO:0000256" key="8">
    <source>
        <dbReference type="ARBA" id="ARBA00023239"/>
    </source>
</evidence>
<dbReference type="PROSITE" id="PS00167">
    <property type="entry name" value="TRP_SYNTHASE_ALPHA"/>
    <property type="match status" value="1"/>
</dbReference>
<organism evidence="13">
    <name type="scientific">Cyanidioschyzon merolae</name>
    <name type="common">Red alga</name>
    <dbReference type="NCBI Taxonomy" id="45157"/>
    <lineage>
        <taxon>Eukaryota</taxon>
        <taxon>Rhodophyta</taxon>
        <taxon>Bangiophyceae</taxon>
        <taxon>Cyanidiales</taxon>
        <taxon>Cyanidiaceae</taxon>
        <taxon>Cyanidioschyzon</taxon>
    </lineage>
</organism>
<dbReference type="InterPro" id="IPR013785">
    <property type="entry name" value="Aldolase_TIM"/>
</dbReference>
<dbReference type="AlphaFoldDB" id="A0A5P9RUP2"/>
<evidence type="ECO:0000313" key="13">
    <source>
        <dbReference type="EMBL" id="QFV17100.1"/>
    </source>
</evidence>
<comment type="catalytic activity">
    <reaction evidence="9 10">
        <text>(1S,2R)-1-C-(indol-3-yl)glycerol 3-phosphate + L-serine = D-glyceraldehyde 3-phosphate + L-tryptophan + H2O</text>
        <dbReference type="Rhea" id="RHEA:10532"/>
        <dbReference type="ChEBI" id="CHEBI:15377"/>
        <dbReference type="ChEBI" id="CHEBI:33384"/>
        <dbReference type="ChEBI" id="CHEBI:57912"/>
        <dbReference type="ChEBI" id="CHEBI:58866"/>
        <dbReference type="ChEBI" id="CHEBI:59776"/>
        <dbReference type="EC" id="4.2.1.20"/>
    </reaction>
</comment>
<comment type="subunit">
    <text evidence="4 10">Tetramer of two alpha and two beta chains.</text>
</comment>
<dbReference type="HAMAP" id="MF_00131">
    <property type="entry name" value="Trp_synth_alpha"/>
    <property type="match status" value="1"/>
</dbReference>
<dbReference type="InterPro" id="IPR018204">
    <property type="entry name" value="Trp_synthase_alpha_AS"/>
</dbReference>
<evidence type="ECO:0000256" key="5">
    <source>
        <dbReference type="ARBA" id="ARBA00022605"/>
    </source>
</evidence>
<evidence type="ECO:0000256" key="11">
    <source>
        <dbReference type="RuleBase" id="RU003662"/>
    </source>
</evidence>
<evidence type="ECO:0000256" key="7">
    <source>
        <dbReference type="ARBA" id="ARBA00023141"/>
    </source>
</evidence>
<dbReference type="GO" id="GO:0004834">
    <property type="term" value="F:tryptophan synthase activity"/>
    <property type="evidence" value="ECO:0007669"/>
    <property type="project" value="UniProtKB-UniRule"/>
</dbReference>
<protein>
    <recommendedName>
        <fullName evidence="10">Tryptophan synthase alpha chain</fullName>
        <ecNumber evidence="10">4.2.1.20</ecNumber>
    </recommendedName>
</protein>
<accession>A0A5P9RUP2</accession>
<comment type="function">
    <text evidence="1 10">The alpha subunit is responsible for the aldol cleavage of indoleglycerol phosphate to indole and glyceraldehyde 3-phosphate.</text>
</comment>
<proteinExistence type="inferred from homology"/>
<reference evidence="13" key="2">
    <citation type="submission" date="2018-11" db="EMBL/GenBank/DDBJ databases">
        <title>Complete Plastid Genome of Cyanidioschyzon merolae Isolate 5578.</title>
        <authorList>
            <person name="Bi G."/>
        </authorList>
    </citation>
    <scope>NUCLEOTIDE SEQUENCE</scope>
</reference>
<evidence type="ECO:0000256" key="9">
    <source>
        <dbReference type="ARBA" id="ARBA00049047"/>
    </source>
</evidence>
<evidence type="ECO:0000256" key="3">
    <source>
        <dbReference type="ARBA" id="ARBA00004733"/>
    </source>
</evidence>
<dbReference type="PANTHER" id="PTHR43406">
    <property type="entry name" value="TRYPTOPHAN SYNTHASE, ALPHA CHAIN"/>
    <property type="match status" value="1"/>
</dbReference>
<keyword evidence="5 10" id="KW-0028">Amino-acid biosynthesis</keyword>
<dbReference type="GO" id="GO:0005829">
    <property type="term" value="C:cytosol"/>
    <property type="evidence" value="ECO:0007669"/>
    <property type="project" value="TreeGrafter"/>
</dbReference>
<feature type="active site" description="Proton acceptor" evidence="10">
    <location>
        <position position="32"/>
    </location>
</feature>
<dbReference type="Gene3D" id="3.20.20.70">
    <property type="entry name" value="Aldolase class I"/>
    <property type="match status" value="1"/>
</dbReference>
<keyword evidence="6 10" id="KW-0822">Tryptophan biosynthesis</keyword>
<dbReference type="PANTHER" id="PTHR43406:SF1">
    <property type="entry name" value="TRYPTOPHAN SYNTHASE ALPHA CHAIN, CHLOROPLASTIC"/>
    <property type="match status" value="1"/>
</dbReference>
<dbReference type="EC" id="4.2.1.20" evidence="10"/>
<feature type="active site" description="Proton acceptor" evidence="10">
    <location>
        <position position="43"/>
    </location>
</feature>
<dbReference type="Pfam" id="PF00290">
    <property type="entry name" value="Trp_syntA"/>
    <property type="match status" value="1"/>
</dbReference>
<dbReference type="InterPro" id="IPR011060">
    <property type="entry name" value="RibuloseP-bd_barrel"/>
</dbReference>
<evidence type="ECO:0000256" key="1">
    <source>
        <dbReference type="ARBA" id="ARBA00003365"/>
    </source>
</evidence>
<gene>
    <name evidence="10 13" type="primary">trpA</name>
</gene>
<geneLocation type="chloroplast" evidence="13"/>
<dbReference type="EMBL" id="MK231135">
    <property type="protein sequence ID" value="QFV17100.1"/>
    <property type="molecule type" value="Genomic_DNA"/>
</dbReference>
<comment type="similarity">
    <text evidence="10 11">Belongs to the TrpA family.</text>
</comment>
<dbReference type="InterPro" id="IPR002028">
    <property type="entry name" value="Trp_synthase_suA"/>
</dbReference>
<keyword evidence="7 10" id="KW-0057">Aromatic amino acid biosynthesis</keyword>
<keyword evidence="13" id="KW-0934">Plastid</keyword>
<evidence type="ECO:0000256" key="2">
    <source>
        <dbReference type="ARBA" id="ARBA00004229"/>
    </source>
</evidence>
<evidence type="ECO:0000256" key="6">
    <source>
        <dbReference type="ARBA" id="ARBA00022822"/>
    </source>
</evidence>
<dbReference type="CDD" id="cd04724">
    <property type="entry name" value="Tryptophan_synthase_alpha"/>
    <property type="match status" value="1"/>
</dbReference>
<dbReference type="NCBIfam" id="TIGR00262">
    <property type="entry name" value="trpA"/>
    <property type="match status" value="1"/>
</dbReference>
<dbReference type="FunFam" id="3.20.20.70:FF:000037">
    <property type="entry name" value="Tryptophan synthase alpha chain"/>
    <property type="match status" value="1"/>
</dbReference>
<dbReference type="GO" id="GO:0009507">
    <property type="term" value="C:chloroplast"/>
    <property type="evidence" value="ECO:0007669"/>
    <property type="project" value="UniProtKB-SubCell"/>
</dbReference>
<keyword evidence="8 10" id="KW-0456">Lyase</keyword>
<dbReference type="EMBL" id="MK231134">
    <property type="protein sequence ID" value="QFV16921.1"/>
    <property type="molecule type" value="Genomic_DNA"/>
</dbReference>
<dbReference type="UniPathway" id="UPA00035">
    <property type="reaction ID" value="UER00044"/>
</dbReference>